<evidence type="ECO:0000313" key="2">
    <source>
        <dbReference type="Proteomes" id="UP000315010"/>
    </source>
</evidence>
<proteinExistence type="predicted"/>
<organism evidence="1 2">
    <name type="scientific">Novipirellula herctigrandis</name>
    <dbReference type="NCBI Taxonomy" id="2527986"/>
    <lineage>
        <taxon>Bacteria</taxon>
        <taxon>Pseudomonadati</taxon>
        <taxon>Planctomycetota</taxon>
        <taxon>Planctomycetia</taxon>
        <taxon>Pirellulales</taxon>
        <taxon>Pirellulaceae</taxon>
        <taxon>Novipirellula</taxon>
    </lineage>
</organism>
<evidence type="ECO:0008006" key="3">
    <source>
        <dbReference type="Google" id="ProtNLM"/>
    </source>
</evidence>
<accession>A0A5C5YN06</accession>
<name>A0A5C5YN06_9BACT</name>
<dbReference type="Proteomes" id="UP000315010">
    <property type="component" value="Unassembled WGS sequence"/>
</dbReference>
<sequence>MDELIQKLTAQLGIDAGIANKATGQAMAMIKDKVGGDLFSQISGAIPGAENAAAASAETASEPASGLMGALSGLASKTLGGSAGEAMELGSSLKSAGLKPEQMGGFASTLLEFLKDKLGDDVLDQILSKVPMLKSLIG</sequence>
<keyword evidence="2" id="KW-1185">Reference proteome</keyword>
<reference evidence="1 2" key="1">
    <citation type="submission" date="2019-02" db="EMBL/GenBank/DDBJ databases">
        <title>Deep-cultivation of Planctomycetes and their phenomic and genomic characterization uncovers novel biology.</title>
        <authorList>
            <person name="Wiegand S."/>
            <person name="Jogler M."/>
            <person name="Boedeker C."/>
            <person name="Pinto D."/>
            <person name="Vollmers J."/>
            <person name="Rivas-Marin E."/>
            <person name="Kohn T."/>
            <person name="Peeters S.H."/>
            <person name="Heuer A."/>
            <person name="Rast P."/>
            <person name="Oberbeckmann S."/>
            <person name="Bunk B."/>
            <person name="Jeske O."/>
            <person name="Meyerdierks A."/>
            <person name="Storesund J.E."/>
            <person name="Kallscheuer N."/>
            <person name="Luecker S."/>
            <person name="Lage O.M."/>
            <person name="Pohl T."/>
            <person name="Merkel B.J."/>
            <person name="Hornburger P."/>
            <person name="Mueller R.-W."/>
            <person name="Bruemmer F."/>
            <person name="Labrenz M."/>
            <person name="Spormann A.M."/>
            <person name="Op Den Camp H."/>
            <person name="Overmann J."/>
            <person name="Amann R."/>
            <person name="Jetten M.S.M."/>
            <person name="Mascher T."/>
            <person name="Medema M.H."/>
            <person name="Devos D.P."/>
            <person name="Kaster A.-K."/>
            <person name="Ovreas L."/>
            <person name="Rohde M."/>
            <person name="Galperin M.Y."/>
            <person name="Jogler C."/>
        </authorList>
    </citation>
    <scope>NUCLEOTIDE SEQUENCE [LARGE SCALE GENOMIC DNA]</scope>
    <source>
        <strain evidence="1 2">CA13</strain>
    </source>
</reference>
<protein>
    <recommendedName>
        <fullName evidence="3">DUF2780 domain-containing protein</fullName>
    </recommendedName>
</protein>
<dbReference type="InterPro" id="IPR021302">
    <property type="entry name" value="DUF2780_VcgC/VcgE"/>
</dbReference>
<dbReference type="RefSeq" id="WP_146404033.1">
    <property type="nucleotide sequence ID" value="NZ_SJPJ01000002.1"/>
</dbReference>
<dbReference type="OrthoDB" id="289573at2"/>
<evidence type="ECO:0000313" key="1">
    <source>
        <dbReference type="EMBL" id="TWT76229.1"/>
    </source>
</evidence>
<gene>
    <name evidence="1" type="ORF">CA13_67210</name>
</gene>
<dbReference type="EMBL" id="SJPJ01000002">
    <property type="protein sequence ID" value="TWT76229.1"/>
    <property type="molecule type" value="Genomic_DNA"/>
</dbReference>
<dbReference type="AlphaFoldDB" id="A0A5C5YN06"/>
<comment type="caution">
    <text evidence="1">The sequence shown here is derived from an EMBL/GenBank/DDBJ whole genome shotgun (WGS) entry which is preliminary data.</text>
</comment>
<dbReference type="Pfam" id="PF11075">
    <property type="entry name" value="DUF2780"/>
    <property type="match status" value="1"/>
</dbReference>